<keyword evidence="7 12" id="KW-1133">Transmembrane helix</keyword>
<evidence type="ECO:0000313" key="15">
    <source>
        <dbReference type="EMBL" id="KRK38211.1"/>
    </source>
</evidence>
<dbReference type="Pfam" id="PF13396">
    <property type="entry name" value="PLDc_N"/>
    <property type="match status" value="1"/>
</dbReference>
<evidence type="ECO:0000256" key="13">
    <source>
        <dbReference type="NCBIfam" id="TIGR04265"/>
    </source>
</evidence>
<evidence type="ECO:0000313" key="16">
    <source>
        <dbReference type="Proteomes" id="UP000050909"/>
    </source>
</evidence>
<dbReference type="InterPro" id="IPR022924">
    <property type="entry name" value="Cardiolipin_synthase"/>
</dbReference>
<dbReference type="CDD" id="cd09110">
    <property type="entry name" value="PLDc_CLS_1"/>
    <property type="match status" value="1"/>
</dbReference>
<dbReference type="SUPFAM" id="SSF56024">
    <property type="entry name" value="Phospholipase D/nuclease"/>
    <property type="match status" value="2"/>
</dbReference>
<dbReference type="GO" id="GO:0005886">
    <property type="term" value="C:plasma membrane"/>
    <property type="evidence" value="ECO:0007669"/>
    <property type="project" value="UniProtKB-SubCell"/>
</dbReference>
<dbReference type="RefSeq" id="WP_057890711.1">
    <property type="nucleotide sequence ID" value="NZ_AZCV01000002.1"/>
</dbReference>
<organism evidence="15 16">
    <name type="scientific">Amylolactobacillus amylotrophicus DSM 20534</name>
    <dbReference type="NCBI Taxonomy" id="1423722"/>
    <lineage>
        <taxon>Bacteria</taxon>
        <taxon>Bacillati</taxon>
        <taxon>Bacillota</taxon>
        <taxon>Bacilli</taxon>
        <taxon>Lactobacillales</taxon>
        <taxon>Lactobacillaceae</taxon>
        <taxon>Amylolactobacillus</taxon>
    </lineage>
</organism>
<dbReference type="PROSITE" id="PS50035">
    <property type="entry name" value="PLD"/>
    <property type="match status" value="2"/>
</dbReference>
<dbReference type="SMART" id="SM00155">
    <property type="entry name" value="PLDc"/>
    <property type="match status" value="2"/>
</dbReference>
<keyword evidence="4 12" id="KW-0808">Transferase</keyword>
<dbReference type="PATRIC" id="fig|1423722.3.peg.1007"/>
<keyword evidence="6" id="KW-0677">Repeat</keyword>
<dbReference type="PANTHER" id="PTHR21248:SF22">
    <property type="entry name" value="PHOSPHOLIPASE D"/>
    <property type="match status" value="1"/>
</dbReference>
<feature type="active site" evidence="12">
    <location>
        <position position="410"/>
    </location>
</feature>
<comment type="function">
    <text evidence="12">Catalyzes the reversible phosphatidyl group transfer from one phosphatidylglycerol molecule to another to form cardiolipin (CL) (diphosphatidylglycerol) and glycerol.</text>
</comment>
<dbReference type="HAMAP" id="MF_01916">
    <property type="entry name" value="Cardiolipin_synth_Cls"/>
    <property type="match status" value="1"/>
</dbReference>
<evidence type="ECO:0000259" key="14">
    <source>
        <dbReference type="PROSITE" id="PS50035"/>
    </source>
</evidence>
<evidence type="ECO:0000256" key="9">
    <source>
        <dbReference type="ARBA" id="ARBA00023136"/>
    </source>
</evidence>
<evidence type="ECO:0000256" key="3">
    <source>
        <dbReference type="ARBA" id="ARBA00022516"/>
    </source>
</evidence>
<comment type="subcellular location">
    <subcellularLocation>
        <location evidence="1 12">Cell membrane</location>
        <topology evidence="1 12">Multi-pass membrane protein</topology>
    </subcellularLocation>
</comment>
<comment type="catalytic activity">
    <reaction evidence="12">
        <text>2 a 1,2-diacyl-sn-glycero-3-phospho-(1'-sn-glycerol) = a cardiolipin + glycerol</text>
        <dbReference type="Rhea" id="RHEA:31451"/>
        <dbReference type="ChEBI" id="CHEBI:17754"/>
        <dbReference type="ChEBI" id="CHEBI:62237"/>
        <dbReference type="ChEBI" id="CHEBI:64716"/>
    </reaction>
</comment>
<accession>A0A0R1H1B5</accession>
<feature type="domain" description="PLD phosphodiesterase" evidence="14">
    <location>
        <begin position="398"/>
        <end position="425"/>
    </location>
</feature>
<dbReference type="EMBL" id="AZCV01000002">
    <property type="protein sequence ID" value="KRK38211.1"/>
    <property type="molecule type" value="Genomic_DNA"/>
</dbReference>
<gene>
    <name evidence="15" type="ORF">FC62_GL000990</name>
</gene>
<feature type="transmembrane region" description="Helical" evidence="12">
    <location>
        <begin position="36"/>
        <end position="54"/>
    </location>
</feature>
<evidence type="ECO:0000256" key="7">
    <source>
        <dbReference type="ARBA" id="ARBA00022989"/>
    </source>
</evidence>
<protein>
    <recommendedName>
        <fullName evidence="12 13">Cardiolipin synthase</fullName>
        <shortName evidence="12">CL synthase</shortName>
        <ecNumber evidence="12 13">2.7.8.-</ecNumber>
    </recommendedName>
</protein>
<keyword evidence="3 12" id="KW-0444">Lipid biosynthesis</keyword>
<sequence length="485" mass="55753">MDFLVSLWQIIIILNAILALYLVFRRPRSIATTLAWLLVLISFPVLGFILYAFFGRGLAQENLFAINSQEHIGLSKVEEMIPPVPNQAGKTDTTDAGQTIISYFNSKKDAPLTKNNDVSIFTDGHDKFDALFKDIEGAKETINVEYYSFFNDHIGNKFLSLLERKQLEGVQVHLIYDPWGSPGARKSWFEPLTNLGGKVVPFVTARNLIRKYRLNYHLHRKIVVIDGKISWTGGFNVGDQYLGEKKKFGYWRDTHVRIVGSASLLLQERFIMDWNASITTPDDAIIFDTKYFPELNEHLLTEVNVPTQIVSDGPDNDEEFLKNGMTRMMTQAKEKLWIQTPYLIPDDAMIATWQIAARAGVDVRIMIPCMPDHPFIYRATQWYANALTAMGIKIYVYNNGFLHAKTVITDDKFSSIGTMNQDFRSYMLNFEVNAIFYDEAITKKLQDIFIEDMKQSTLLTPEIIKQQSRWLRFKQRLSRLLSPIL</sequence>
<evidence type="ECO:0000256" key="6">
    <source>
        <dbReference type="ARBA" id="ARBA00022737"/>
    </source>
</evidence>
<feature type="active site" evidence="12">
    <location>
        <position position="221"/>
    </location>
</feature>
<dbReference type="InterPro" id="IPR027379">
    <property type="entry name" value="CLS_N"/>
</dbReference>
<evidence type="ECO:0000256" key="4">
    <source>
        <dbReference type="ARBA" id="ARBA00022679"/>
    </source>
</evidence>
<dbReference type="InterPro" id="IPR025202">
    <property type="entry name" value="PLD-like_dom"/>
</dbReference>
<comment type="similarity">
    <text evidence="12">Belongs to the phospholipase D family. Cardiolipin synthase subfamily.</text>
</comment>
<dbReference type="EC" id="2.7.8.-" evidence="12 13"/>
<dbReference type="NCBIfam" id="TIGR04265">
    <property type="entry name" value="bac_cardiolipin"/>
    <property type="match status" value="1"/>
</dbReference>
<dbReference type="GO" id="GO:0032049">
    <property type="term" value="P:cardiolipin biosynthetic process"/>
    <property type="evidence" value="ECO:0007669"/>
    <property type="project" value="UniProtKB-UniRule"/>
</dbReference>
<dbReference type="InterPro" id="IPR030874">
    <property type="entry name" value="Cardiolipin_synth_Firmi"/>
</dbReference>
<dbReference type="InterPro" id="IPR001736">
    <property type="entry name" value="PLipase_D/transphosphatidylase"/>
</dbReference>
<keyword evidence="2 12" id="KW-1003">Cell membrane</keyword>
<dbReference type="Proteomes" id="UP000050909">
    <property type="component" value="Unassembled WGS sequence"/>
</dbReference>
<evidence type="ECO:0000256" key="5">
    <source>
        <dbReference type="ARBA" id="ARBA00022692"/>
    </source>
</evidence>
<dbReference type="CDD" id="cd09112">
    <property type="entry name" value="PLDc_CLS_2"/>
    <property type="match status" value="1"/>
</dbReference>
<feature type="active site" evidence="12">
    <location>
        <position position="226"/>
    </location>
</feature>
<name>A0A0R1H1B5_9LACO</name>
<keyword evidence="16" id="KW-1185">Reference proteome</keyword>
<evidence type="ECO:0000256" key="1">
    <source>
        <dbReference type="ARBA" id="ARBA00004651"/>
    </source>
</evidence>
<evidence type="ECO:0000256" key="11">
    <source>
        <dbReference type="ARBA" id="ARBA00023264"/>
    </source>
</evidence>
<proteinExistence type="inferred from homology"/>
<keyword evidence="5 12" id="KW-0812">Transmembrane</keyword>
<evidence type="ECO:0000256" key="12">
    <source>
        <dbReference type="HAMAP-Rule" id="MF_01916"/>
    </source>
</evidence>
<dbReference type="PANTHER" id="PTHR21248">
    <property type="entry name" value="CARDIOLIPIN SYNTHASE"/>
    <property type="match status" value="1"/>
</dbReference>
<comment type="caution">
    <text evidence="15">The sequence shown here is derived from an EMBL/GenBank/DDBJ whole genome shotgun (WGS) entry which is preliminary data.</text>
</comment>
<feature type="active site" evidence="12">
    <location>
        <position position="403"/>
    </location>
</feature>
<dbReference type="AlphaFoldDB" id="A0A0R1H1B5"/>
<evidence type="ECO:0000256" key="8">
    <source>
        <dbReference type="ARBA" id="ARBA00023098"/>
    </source>
</evidence>
<dbReference type="Gene3D" id="3.30.870.10">
    <property type="entry name" value="Endonuclease Chain A"/>
    <property type="match status" value="2"/>
</dbReference>
<keyword evidence="10 12" id="KW-0594">Phospholipid biosynthesis</keyword>
<keyword evidence="8 12" id="KW-0443">Lipid metabolism</keyword>
<feature type="transmembrane region" description="Helical" evidence="12">
    <location>
        <begin position="6"/>
        <end position="24"/>
    </location>
</feature>
<feature type="active site" evidence="12">
    <location>
        <position position="219"/>
    </location>
</feature>
<evidence type="ECO:0000256" key="2">
    <source>
        <dbReference type="ARBA" id="ARBA00022475"/>
    </source>
</evidence>
<feature type="domain" description="PLD phosphodiesterase" evidence="14">
    <location>
        <begin position="214"/>
        <end position="241"/>
    </location>
</feature>
<keyword evidence="9 12" id="KW-0472">Membrane</keyword>
<evidence type="ECO:0000256" key="10">
    <source>
        <dbReference type="ARBA" id="ARBA00023209"/>
    </source>
</evidence>
<dbReference type="Pfam" id="PF13091">
    <property type="entry name" value="PLDc_2"/>
    <property type="match status" value="2"/>
</dbReference>
<feature type="active site" evidence="12">
    <location>
        <position position="405"/>
    </location>
</feature>
<reference evidence="15 16" key="1">
    <citation type="journal article" date="2015" name="Genome Announc.">
        <title>Expanding the biotechnology potential of lactobacilli through comparative genomics of 213 strains and associated genera.</title>
        <authorList>
            <person name="Sun Z."/>
            <person name="Harris H.M."/>
            <person name="McCann A."/>
            <person name="Guo C."/>
            <person name="Argimon S."/>
            <person name="Zhang W."/>
            <person name="Yang X."/>
            <person name="Jeffery I.B."/>
            <person name="Cooney J.C."/>
            <person name="Kagawa T.F."/>
            <person name="Liu W."/>
            <person name="Song Y."/>
            <person name="Salvetti E."/>
            <person name="Wrobel A."/>
            <person name="Rasinkangas P."/>
            <person name="Parkhill J."/>
            <person name="Rea M.C."/>
            <person name="O'Sullivan O."/>
            <person name="Ritari J."/>
            <person name="Douillard F.P."/>
            <person name="Paul Ross R."/>
            <person name="Yang R."/>
            <person name="Briner A.E."/>
            <person name="Felis G.E."/>
            <person name="de Vos W.M."/>
            <person name="Barrangou R."/>
            <person name="Klaenhammer T.R."/>
            <person name="Caufield P.W."/>
            <person name="Cui Y."/>
            <person name="Zhang H."/>
            <person name="O'Toole P.W."/>
        </authorList>
    </citation>
    <scope>NUCLEOTIDE SEQUENCE [LARGE SCALE GENOMIC DNA]</scope>
    <source>
        <strain evidence="15 16">DSM 20534</strain>
    </source>
</reference>
<dbReference type="GO" id="GO:0008808">
    <property type="term" value="F:cardiolipin synthase activity"/>
    <property type="evidence" value="ECO:0007669"/>
    <property type="project" value="UniProtKB-UniRule"/>
</dbReference>
<keyword evidence="11 12" id="KW-1208">Phospholipid metabolism</keyword>